<accession>A0ABV0JCT3</accession>
<feature type="compositionally biased region" description="Basic and acidic residues" evidence="1">
    <location>
        <begin position="415"/>
        <end position="424"/>
    </location>
</feature>
<feature type="region of interest" description="Disordered" evidence="1">
    <location>
        <begin position="1"/>
        <end position="20"/>
    </location>
</feature>
<dbReference type="Proteomes" id="UP001464891">
    <property type="component" value="Unassembled WGS sequence"/>
</dbReference>
<dbReference type="InterPro" id="IPR006944">
    <property type="entry name" value="Phage/GTA_portal"/>
</dbReference>
<evidence type="ECO:0000313" key="2">
    <source>
        <dbReference type="EMBL" id="MEP0819602.1"/>
    </source>
</evidence>
<name>A0ABV0JCT3_9CYAN</name>
<sequence>MALVHPSRQTRSFSARPGGGLKTSYTRIEVHGHLQRSLSNLERVPLDKLRAFSRTVPVRKAIRRIANGVLAMPWVIQPPKELAKDDDALHYAEELKKALLKPNRAEHNTYSKLVRAIITEMLVLGFAAVERQPGREGTQPFWLWIANGAGIKANSDWRPEIEGIMPRFYDCSSSRSGKDCVPLMSKDLFIIQSETNSYEYVPPSPLEVAYRLIEAWLGVGDYQSNTTSRAVRSYMISIEGDDVSPEDVESFRQYWETDVEQKGKVPIIGGVVKKTELGAKNDEELYPKFTEYLLRMIALSFDLTTRDYNITEPDNRATAGIAADFTFGDAILPMATTIEEHLDIEVIDFFAPGFHLALADTEPRTEKEEAEVAGNLFERKIITRNESRIRTGHDPVLNGDVFSDGTPLETEEDTKDGSEVKLVTDVKPAPASKIKRNRKANTSQLSLFG</sequence>
<evidence type="ECO:0000256" key="1">
    <source>
        <dbReference type="SAM" id="MobiDB-lite"/>
    </source>
</evidence>
<proteinExistence type="predicted"/>
<comment type="caution">
    <text evidence="2">The sequence shown here is derived from an EMBL/GenBank/DDBJ whole genome shotgun (WGS) entry which is preliminary data.</text>
</comment>
<keyword evidence="3" id="KW-1185">Reference proteome</keyword>
<gene>
    <name evidence="2" type="ORF">NC998_21110</name>
</gene>
<reference evidence="2 3" key="1">
    <citation type="submission" date="2022-04" db="EMBL/GenBank/DDBJ databases">
        <title>Positive selection, recombination, and allopatry shape intraspecific diversity of widespread and dominant cyanobacteria.</title>
        <authorList>
            <person name="Wei J."/>
            <person name="Shu W."/>
            <person name="Hu C."/>
        </authorList>
    </citation>
    <scope>NUCLEOTIDE SEQUENCE [LARGE SCALE GENOMIC DNA]</scope>
    <source>
        <strain evidence="2 3">GB2-A4</strain>
    </source>
</reference>
<evidence type="ECO:0000313" key="3">
    <source>
        <dbReference type="Proteomes" id="UP001464891"/>
    </source>
</evidence>
<dbReference type="Pfam" id="PF04860">
    <property type="entry name" value="Phage_portal"/>
    <property type="match status" value="1"/>
</dbReference>
<protein>
    <submittedName>
        <fullName evidence="2">Phage portal protein</fullName>
    </submittedName>
</protein>
<dbReference type="RefSeq" id="WP_190440632.1">
    <property type="nucleotide sequence ID" value="NZ_JAMPKM010000015.1"/>
</dbReference>
<dbReference type="EMBL" id="JAMPKM010000015">
    <property type="protein sequence ID" value="MEP0819602.1"/>
    <property type="molecule type" value="Genomic_DNA"/>
</dbReference>
<feature type="region of interest" description="Disordered" evidence="1">
    <location>
        <begin position="393"/>
        <end position="424"/>
    </location>
</feature>
<organism evidence="2 3">
    <name type="scientific">Trichocoleus desertorum GB2-A4</name>
    <dbReference type="NCBI Taxonomy" id="2933944"/>
    <lineage>
        <taxon>Bacteria</taxon>
        <taxon>Bacillati</taxon>
        <taxon>Cyanobacteriota</taxon>
        <taxon>Cyanophyceae</taxon>
        <taxon>Leptolyngbyales</taxon>
        <taxon>Trichocoleusaceae</taxon>
        <taxon>Trichocoleus</taxon>
    </lineage>
</organism>